<gene>
    <name evidence="1" type="ORF">J0J69_06880</name>
    <name evidence="2" type="ORF">J0J70_12790</name>
</gene>
<reference evidence="2 3" key="1">
    <citation type="submission" date="2021-03" db="EMBL/GenBank/DDBJ databases">
        <title>Comparative Genomics and Metabolomics in the genus Turicibacter.</title>
        <authorList>
            <person name="Maki J."/>
            <person name="Looft T."/>
        </authorList>
    </citation>
    <scope>NUCLEOTIDE SEQUENCE</scope>
    <source>
        <strain evidence="2">ISU324</strain>
        <strain evidence="1 3">MMM721</strain>
    </source>
</reference>
<evidence type="ECO:0000313" key="1">
    <source>
        <dbReference type="EMBL" id="UUF04882.1"/>
    </source>
</evidence>
<evidence type="ECO:0000313" key="3">
    <source>
        <dbReference type="Proteomes" id="UP001058016"/>
    </source>
</evidence>
<dbReference type="Proteomes" id="UP001058016">
    <property type="component" value="Chromosome"/>
</dbReference>
<proteinExistence type="predicted"/>
<sequence length="205" mass="24293">MKNAWRDGVLVDEKGWIWVKKEKLHTILRTSVDNARYIAMKLPSEDKQYFNGEPYIRGFQVVAQLAKEIEENGVGKRGLALIASKEFYESIYMCDTVVRLRLEYDKDKAVARRTLKKKRKKTYNVKYDELTGDPLKLNCEFSHIRSYAIYKQYADDIDNGLMVNKMTHRLITERGINDENQLLALCQEQGWKTDWYEPYINKFRF</sequence>
<dbReference type="EMBL" id="CP071249">
    <property type="protein sequence ID" value="UUF04882.1"/>
    <property type="molecule type" value="Genomic_DNA"/>
</dbReference>
<dbReference type="Proteomes" id="UP001058072">
    <property type="component" value="Chromosome"/>
</dbReference>
<keyword evidence="3" id="KW-1185">Reference proteome</keyword>
<protein>
    <submittedName>
        <fullName evidence="2">Uncharacterized protein</fullName>
    </submittedName>
</protein>
<name>A0A9Q9CL62_9FIRM</name>
<dbReference type="AlphaFoldDB" id="A0A9Q9CL62"/>
<dbReference type="RefSeq" id="WP_212724149.1">
    <property type="nucleotide sequence ID" value="NZ_CP071249.1"/>
</dbReference>
<evidence type="ECO:0000313" key="2">
    <source>
        <dbReference type="EMBL" id="UUF08424.1"/>
    </source>
</evidence>
<accession>A0A9Q9CL62</accession>
<evidence type="ECO:0000313" key="4">
    <source>
        <dbReference type="Proteomes" id="UP001058072"/>
    </source>
</evidence>
<dbReference type="EMBL" id="CP071250">
    <property type="protein sequence ID" value="UUF08424.1"/>
    <property type="molecule type" value="Genomic_DNA"/>
</dbReference>
<organism evidence="2 4">
    <name type="scientific">Turicibacter bilis</name>
    <dbReference type="NCBI Taxonomy" id="2735723"/>
    <lineage>
        <taxon>Bacteria</taxon>
        <taxon>Bacillati</taxon>
        <taxon>Bacillota</taxon>
        <taxon>Erysipelotrichia</taxon>
        <taxon>Erysipelotrichales</taxon>
        <taxon>Turicibacteraceae</taxon>
        <taxon>Turicibacter</taxon>
    </lineage>
</organism>